<dbReference type="InterPro" id="IPR037067">
    <property type="entry name" value="Coatomer_gsu_app_sf"/>
</dbReference>
<dbReference type="GO" id="GO:0030126">
    <property type="term" value="C:COPI vesicle coat"/>
    <property type="evidence" value="ECO:0007669"/>
    <property type="project" value="InterPro"/>
</dbReference>
<dbReference type="FunFam" id="1.25.10.10:FF:000368">
    <property type="entry name" value="Coatomer subunit gamma"/>
    <property type="match status" value="1"/>
</dbReference>
<dbReference type="FunFam" id="1.25.10.10:FF:000071">
    <property type="entry name" value="Coatomer subunit gamma"/>
    <property type="match status" value="1"/>
</dbReference>
<dbReference type="GO" id="GO:0006888">
    <property type="term" value="P:endoplasmic reticulum to Golgi vesicle-mediated transport"/>
    <property type="evidence" value="ECO:0007669"/>
    <property type="project" value="TreeGrafter"/>
</dbReference>
<dbReference type="SUPFAM" id="SSF48371">
    <property type="entry name" value="ARM repeat"/>
    <property type="match status" value="1"/>
</dbReference>
<proteinExistence type="inferred from homology"/>
<keyword evidence="3 11" id="KW-0813">Transport</keyword>
<comment type="similarity">
    <text evidence="2 11">Belongs to the COPG family.</text>
</comment>
<feature type="region of interest" description="Disordered" evidence="12">
    <location>
        <begin position="625"/>
        <end position="653"/>
    </location>
</feature>
<feature type="domain" description="Coatomer subunit gamma C-terminal" evidence="15">
    <location>
        <begin position="817"/>
        <end position="930"/>
    </location>
</feature>
<evidence type="ECO:0000256" key="7">
    <source>
        <dbReference type="ARBA" id="ARBA00022927"/>
    </source>
</evidence>
<dbReference type="GO" id="GO:0005198">
    <property type="term" value="F:structural molecule activity"/>
    <property type="evidence" value="ECO:0007669"/>
    <property type="project" value="InterPro"/>
</dbReference>
<dbReference type="FunFam" id="2.60.40.1480:FF:000001">
    <property type="entry name" value="Coatomer subunit gamma"/>
    <property type="match status" value="1"/>
</dbReference>
<evidence type="ECO:0000259" key="15">
    <source>
        <dbReference type="Pfam" id="PF16381"/>
    </source>
</evidence>
<dbReference type="GO" id="GO:0005793">
    <property type="term" value="C:endoplasmic reticulum-Golgi intermediate compartment"/>
    <property type="evidence" value="ECO:0007669"/>
    <property type="project" value="TreeGrafter"/>
</dbReference>
<dbReference type="InterPro" id="IPR011989">
    <property type="entry name" value="ARM-like"/>
</dbReference>
<gene>
    <name evidence="16" type="ORF">DASC09_059120</name>
</gene>
<dbReference type="GO" id="GO:0009306">
    <property type="term" value="P:protein secretion"/>
    <property type="evidence" value="ECO:0007669"/>
    <property type="project" value="TreeGrafter"/>
</dbReference>
<dbReference type="PANTHER" id="PTHR10261:SF0">
    <property type="entry name" value="COATOMER SUBUNIT GAMMA-2"/>
    <property type="match status" value="1"/>
</dbReference>
<dbReference type="InterPro" id="IPR009028">
    <property type="entry name" value="Coatomer/calthrin_app_sub_C"/>
</dbReference>
<reference evidence="16 17" key="1">
    <citation type="journal article" date="2023" name="Elife">
        <title>Identification of key yeast species and microbe-microbe interactions impacting larval growth of Drosophila in the wild.</title>
        <authorList>
            <person name="Mure A."/>
            <person name="Sugiura Y."/>
            <person name="Maeda R."/>
            <person name="Honda K."/>
            <person name="Sakurai N."/>
            <person name="Takahashi Y."/>
            <person name="Watada M."/>
            <person name="Katoh T."/>
            <person name="Gotoh A."/>
            <person name="Gotoh Y."/>
            <person name="Taniguchi I."/>
            <person name="Nakamura K."/>
            <person name="Hayashi T."/>
            <person name="Katayama T."/>
            <person name="Uemura T."/>
            <person name="Hattori Y."/>
        </authorList>
    </citation>
    <scope>NUCLEOTIDE SEQUENCE [LARGE SCALE GENOMIC DNA]</scope>
    <source>
        <strain evidence="16 17">SC-9</strain>
    </source>
</reference>
<dbReference type="InterPro" id="IPR016024">
    <property type="entry name" value="ARM-type_fold"/>
</dbReference>
<keyword evidence="8 11" id="KW-0333">Golgi apparatus</keyword>
<dbReference type="Proteomes" id="UP001360560">
    <property type="component" value="Unassembled WGS sequence"/>
</dbReference>
<keyword evidence="17" id="KW-1185">Reference proteome</keyword>
<evidence type="ECO:0000256" key="5">
    <source>
        <dbReference type="ARBA" id="ARBA00022737"/>
    </source>
</evidence>
<keyword evidence="7 11" id="KW-0653">Protein transport</keyword>
<dbReference type="Gene3D" id="1.25.10.10">
    <property type="entry name" value="Leucine-rich Repeat Variant"/>
    <property type="match status" value="2"/>
</dbReference>
<dbReference type="PIRSF" id="PIRSF037093">
    <property type="entry name" value="Coatomer_gamma_subunit"/>
    <property type="match status" value="1"/>
</dbReference>
<dbReference type="GO" id="GO:0006891">
    <property type="term" value="P:intra-Golgi vesicle-mediated transport"/>
    <property type="evidence" value="ECO:0007669"/>
    <property type="project" value="TreeGrafter"/>
</dbReference>
<dbReference type="SUPFAM" id="SSF49348">
    <property type="entry name" value="Clathrin adaptor appendage domain"/>
    <property type="match status" value="1"/>
</dbReference>
<dbReference type="SUPFAM" id="SSF55711">
    <property type="entry name" value="Subdomain of clathrin and coatomer appendage domain"/>
    <property type="match status" value="1"/>
</dbReference>
<evidence type="ECO:0000259" key="14">
    <source>
        <dbReference type="Pfam" id="PF08752"/>
    </source>
</evidence>
<dbReference type="InterPro" id="IPR017106">
    <property type="entry name" value="Coatomer_gsu"/>
</dbReference>
<evidence type="ECO:0000256" key="2">
    <source>
        <dbReference type="ARBA" id="ARBA00010720"/>
    </source>
</evidence>
<dbReference type="Gene3D" id="2.60.40.1480">
    <property type="entry name" value="Coatomer, gamma subunit, appendage domain"/>
    <property type="match status" value="1"/>
</dbReference>
<evidence type="ECO:0000256" key="6">
    <source>
        <dbReference type="ARBA" id="ARBA00022892"/>
    </source>
</evidence>
<organism evidence="16 17">
    <name type="scientific">Saccharomycopsis crataegensis</name>
    <dbReference type="NCBI Taxonomy" id="43959"/>
    <lineage>
        <taxon>Eukaryota</taxon>
        <taxon>Fungi</taxon>
        <taxon>Dikarya</taxon>
        <taxon>Ascomycota</taxon>
        <taxon>Saccharomycotina</taxon>
        <taxon>Saccharomycetes</taxon>
        <taxon>Saccharomycopsidaceae</taxon>
        <taxon>Saccharomycopsis</taxon>
    </lineage>
</organism>
<dbReference type="Gene3D" id="3.30.310.10">
    <property type="entry name" value="TATA-Binding Protein"/>
    <property type="match status" value="1"/>
</dbReference>
<comment type="subunit">
    <text evidence="11">Oligomeric complex.</text>
</comment>
<dbReference type="InterPro" id="IPR013040">
    <property type="entry name" value="Coatomer_gsu_app_Ig-like_dom"/>
</dbReference>
<keyword evidence="9 11" id="KW-0472">Membrane</keyword>
<dbReference type="GeneID" id="90076561"/>
<comment type="subcellular location">
    <subcellularLocation>
        <location evidence="11">Cytoplasm</location>
    </subcellularLocation>
    <subcellularLocation>
        <location evidence="1 11">Golgi apparatus membrane</location>
        <topology evidence="1 11">Peripheral membrane protein</topology>
        <orientation evidence="1 11">Cytoplasmic side</orientation>
    </subcellularLocation>
    <subcellularLocation>
        <location evidence="11">Cytoplasmic vesicle</location>
        <location evidence="11">COPI-coated vesicle membrane</location>
        <topology evidence="11">Peripheral membrane protein</topology>
        <orientation evidence="11">Cytoplasmic side</orientation>
    </subcellularLocation>
</comment>
<name>A0AAV5QUP4_9ASCO</name>
<evidence type="ECO:0000256" key="1">
    <source>
        <dbReference type="ARBA" id="ARBA00004255"/>
    </source>
</evidence>
<accession>A0AAV5QUP4</accession>
<keyword evidence="10 11" id="KW-0968">Cytoplasmic vesicle</keyword>
<evidence type="ECO:0000256" key="8">
    <source>
        <dbReference type="ARBA" id="ARBA00023034"/>
    </source>
</evidence>
<dbReference type="InterPro" id="IPR012295">
    <property type="entry name" value="TBP_dom_sf"/>
</dbReference>
<evidence type="ECO:0000256" key="12">
    <source>
        <dbReference type="SAM" id="MobiDB-lite"/>
    </source>
</evidence>
<dbReference type="Pfam" id="PF01602">
    <property type="entry name" value="Adaptin_N"/>
    <property type="match status" value="1"/>
</dbReference>
<dbReference type="PANTHER" id="PTHR10261">
    <property type="entry name" value="COATOMER SUBUNIT GAMMA"/>
    <property type="match status" value="1"/>
</dbReference>
<comment type="function">
    <text evidence="11">The coatomer is a cytosolic protein complex that binds to dilysine motifs and reversibly associates with Golgi non-clathrin-coated vesicles, which further mediate biosynthetic protein transport from the ER, via the Golgi up to the trans Golgi network. Coatomer complex is required for budding from Golgi membranes, and is essential for the retrograde Golgi-to-ER transport of dilysine-tagged proteins.</text>
</comment>
<evidence type="ECO:0000259" key="13">
    <source>
        <dbReference type="Pfam" id="PF01602"/>
    </source>
</evidence>
<feature type="domain" description="Clathrin/coatomer adaptor adaptin-like N-terminal" evidence="13">
    <location>
        <begin position="19"/>
        <end position="558"/>
    </location>
</feature>
<sequence length="931" mass="104564">MSTLTYKKFDEGEGVLPDKMTIYQDCISAFNASPVNAKKCRILLAKLVRLLSIGETFPANEATNLFFSISKLFQHKSVELRQIVYLAIKKLCHISNDVLMVTSSIMKDIQNGDIIYKPNAIRTLARVLDSSTVHATERLFKNCIVDKNPNVSSAALVSSYHLSPESKDVVKRWANETQEAVYAQKYFPDTQFQNVHQEFYSRFPSSTQFSQYHALGLLYVLRNHDKMALVKMVNQLSGSSSPLTNPLAIIQVIRYISKLIEEDPSLADHLYPYLLTWTTNKSEMVCLESAKIILNYKKFSPEQHTEAISVLRDLLNAPRVVTIFAAVRMLNKIAMTNPEKVVVCNYELESLINHSNRSIATYAITTLLKTGSADTVDRLIKTISTFMNDISDEFKVVVIDAIRNLTLKFPEKYKPMLVFLSDVLRDEGGFKFKNTVVESLFDMIHYIPESRDSALENLCEFIEDCEYPELTVRILHLLGDEGPKTKNPTLYIRHIYNRIALENSIVRASAVVALSKFALTEDLSLKKSIEVLLQRSLTDSDDEVRDRAAVSLKLLSSSTDKTSSVILVDFIKPTKKYSLPILEQKLTQYISSSDKASYENPFDISSVPQYTEEEWKAQEYKAKTTVQASEEEPLSDHKGRSGLAGGATETHNETQQAELLQQQYIDEISQITELSEYGPILHSSSVVELTERETEFVVSVVKHIFKEHLVLQFNIENTLTDSELMMVSVISEGEVYQEEFILPVEKLAPRSKGTLYVSFARPEDEETGAPGLFSDTLSNTLSFTSREVDPTTLLPFDEEDEGYQDEYQIEELEVTIGDFIVPSFTADFDKTFAELPSENEEVAVFNLSSSSELQEAVNSVINVLSMSALGNTETVGFSANNHKLKVYGKSINGERIAGLINFVISKNGIVAKATVRSDNKALSETVVNGIA</sequence>
<dbReference type="InterPro" id="IPR002553">
    <property type="entry name" value="Clathrin/coatomer_adapt-like_N"/>
</dbReference>
<comment type="caution">
    <text evidence="16">The sequence shown here is derived from an EMBL/GenBank/DDBJ whole genome shotgun (WGS) entry which is preliminary data.</text>
</comment>
<evidence type="ECO:0000256" key="10">
    <source>
        <dbReference type="ARBA" id="ARBA00023329"/>
    </source>
</evidence>
<evidence type="ECO:0000313" key="17">
    <source>
        <dbReference type="Proteomes" id="UP001360560"/>
    </source>
</evidence>
<keyword evidence="4 11" id="KW-0963">Cytoplasm</keyword>
<evidence type="ECO:0000256" key="3">
    <source>
        <dbReference type="ARBA" id="ARBA00022448"/>
    </source>
</evidence>
<dbReference type="InterPro" id="IPR013041">
    <property type="entry name" value="Clathrin_app_Ig-like_sf"/>
</dbReference>
<dbReference type="Pfam" id="PF16381">
    <property type="entry name" value="Coatomer_g_Cpla"/>
    <property type="match status" value="1"/>
</dbReference>
<dbReference type="EMBL" id="BTFZ01000020">
    <property type="protein sequence ID" value="GMM38573.1"/>
    <property type="molecule type" value="Genomic_DNA"/>
</dbReference>
<protein>
    <recommendedName>
        <fullName evidence="11">Coatomer subunit gamma</fullName>
    </recommendedName>
</protein>
<dbReference type="InterPro" id="IPR032154">
    <property type="entry name" value="Coatomer_g_Cpla"/>
</dbReference>
<keyword evidence="6 11" id="KW-0931">ER-Golgi transport</keyword>
<evidence type="ECO:0000313" key="16">
    <source>
        <dbReference type="EMBL" id="GMM38573.1"/>
    </source>
</evidence>
<evidence type="ECO:0000256" key="11">
    <source>
        <dbReference type="PIRNR" id="PIRNR037093"/>
    </source>
</evidence>
<feature type="domain" description="Coatomer gamma subunit appendage Ig-like subdomain" evidence="14">
    <location>
        <begin position="662"/>
        <end position="815"/>
    </location>
</feature>
<dbReference type="GO" id="GO:0006886">
    <property type="term" value="P:intracellular protein transport"/>
    <property type="evidence" value="ECO:0007669"/>
    <property type="project" value="InterPro"/>
</dbReference>
<dbReference type="GO" id="GO:0005783">
    <property type="term" value="C:endoplasmic reticulum"/>
    <property type="evidence" value="ECO:0007669"/>
    <property type="project" value="TreeGrafter"/>
</dbReference>
<evidence type="ECO:0000256" key="9">
    <source>
        <dbReference type="ARBA" id="ARBA00023136"/>
    </source>
</evidence>
<dbReference type="Pfam" id="PF08752">
    <property type="entry name" value="COP-gamma_platf"/>
    <property type="match status" value="1"/>
</dbReference>
<evidence type="ECO:0000256" key="4">
    <source>
        <dbReference type="ARBA" id="ARBA00022490"/>
    </source>
</evidence>
<dbReference type="RefSeq" id="XP_064855568.1">
    <property type="nucleotide sequence ID" value="XM_064999496.1"/>
</dbReference>
<dbReference type="AlphaFoldDB" id="A0AAV5QUP4"/>
<keyword evidence="5" id="KW-0677">Repeat</keyword>
<dbReference type="GO" id="GO:0000139">
    <property type="term" value="C:Golgi membrane"/>
    <property type="evidence" value="ECO:0007669"/>
    <property type="project" value="UniProtKB-SubCell"/>
</dbReference>